<dbReference type="AlphaFoldDB" id="A0A1E5GAE5"/>
<dbReference type="FunFam" id="3.30.1360.60:FF:000001">
    <property type="entry name" value="PTS system glucose-specific IIBC component PtsG"/>
    <property type="match status" value="1"/>
</dbReference>
<feature type="domain" description="PTS EIIC type-1" evidence="14">
    <location>
        <begin position="121"/>
        <end position="472"/>
    </location>
</feature>
<evidence type="ECO:0000313" key="15">
    <source>
        <dbReference type="EMBL" id="OEG09565.1"/>
    </source>
</evidence>
<comment type="caution">
    <text evidence="15">The sequence shown here is derived from an EMBL/GenBank/DDBJ whole genome shotgun (WGS) entry which is preliminary data.</text>
</comment>
<keyword evidence="2" id="KW-0813">Transport</keyword>
<feature type="transmembrane region" description="Helical" evidence="12">
    <location>
        <begin position="338"/>
        <end position="364"/>
    </location>
</feature>
<evidence type="ECO:0000256" key="12">
    <source>
        <dbReference type="SAM" id="Phobius"/>
    </source>
</evidence>
<feature type="transmembrane region" description="Helical" evidence="12">
    <location>
        <begin position="370"/>
        <end position="391"/>
    </location>
</feature>
<evidence type="ECO:0000259" key="14">
    <source>
        <dbReference type="PROSITE" id="PS51103"/>
    </source>
</evidence>
<dbReference type="GO" id="GO:0009401">
    <property type="term" value="P:phosphoenolpyruvate-dependent sugar phosphotransferase system"/>
    <property type="evidence" value="ECO:0007669"/>
    <property type="project" value="UniProtKB-KW"/>
</dbReference>
<feature type="transmembrane region" description="Helical" evidence="12">
    <location>
        <begin position="304"/>
        <end position="326"/>
    </location>
</feature>
<dbReference type="Gene3D" id="3.30.1360.60">
    <property type="entry name" value="Glucose permease domain IIB"/>
    <property type="match status" value="1"/>
</dbReference>
<evidence type="ECO:0000256" key="6">
    <source>
        <dbReference type="ARBA" id="ARBA00022683"/>
    </source>
</evidence>
<accession>A0A1E5GAE5</accession>
<dbReference type="InterPro" id="IPR036878">
    <property type="entry name" value="Glu_permease_IIB"/>
</dbReference>
<dbReference type="OrthoDB" id="9769191at2"/>
<dbReference type="InterPro" id="IPR013013">
    <property type="entry name" value="PTS_EIIC_1"/>
</dbReference>
<dbReference type="InterPro" id="IPR003352">
    <property type="entry name" value="PTS_EIIC"/>
</dbReference>
<keyword evidence="4" id="KW-0762">Sugar transport</keyword>
<feature type="transmembrane region" description="Helical" evidence="12">
    <location>
        <begin position="113"/>
        <end position="134"/>
    </location>
</feature>
<evidence type="ECO:0000256" key="7">
    <source>
        <dbReference type="ARBA" id="ARBA00022692"/>
    </source>
</evidence>
<keyword evidence="7 12" id="KW-0812">Transmembrane</keyword>
<dbReference type="InterPro" id="IPR001996">
    <property type="entry name" value="PTS_IIB_1"/>
</dbReference>
<protein>
    <submittedName>
        <fullName evidence="15">Trehalose permease IIC protein</fullName>
    </submittedName>
</protein>
<dbReference type="RefSeq" id="WP_069647243.1">
    <property type="nucleotide sequence ID" value="NZ_MIJZ01000016.1"/>
</dbReference>
<keyword evidence="16" id="KW-1185">Reference proteome</keyword>
<dbReference type="Pfam" id="PF02378">
    <property type="entry name" value="PTS_EIIC"/>
    <property type="match status" value="1"/>
</dbReference>
<keyword evidence="8" id="KW-0418">Kinase</keyword>
<dbReference type="InterPro" id="IPR050558">
    <property type="entry name" value="PTS_Sugar-Specific_Components"/>
</dbReference>
<name>A0A1E5GAE5_9ENTE</name>
<keyword evidence="3" id="KW-1003">Cell membrane</keyword>
<evidence type="ECO:0000259" key="13">
    <source>
        <dbReference type="PROSITE" id="PS51098"/>
    </source>
</evidence>
<evidence type="ECO:0000256" key="8">
    <source>
        <dbReference type="ARBA" id="ARBA00022777"/>
    </source>
</evidence>
<dbReference type="PANTHER" id="PTHR30175:SF4">
    <property type="entry name" value="PTS SYSTEM TREHALOSE-SPECIFIC EIIBC COMPONENT"/>
    <property type="match status" value="1"/>
</dbReference>
<evidence type="ECO:0000256" key="4">
    <source>
        <dbReference type="ARBA" id="ARBA00022597"/>
    </source>
</evidence>
<evidence type="ECO:0000256" key="2">
    <source>
        <dbReference type="ARBA" id="ARBA00022448"/>
    </source>
</evidence>
<evidence type="ECO:0000256" key="11">
    <source>
        <dbReference type="PROSITE-ProRule" id="PRU00421"/>
    </source>
</evidence>
<dbReference type="Proteomes" id="UP000094068">
    <property type="component" value="Unassembled WGS sequence"/>
</dbReference>
<feature type="active site" description="Phosphocysteine intermediate; for EIIB activity" evidence="11">
    <location>
        <position position="27"/>
    </location>
</feature>
<keyword evidence="10 12" id="KW-0472">Membrane</keyword>
<evidence type="ECO:0000313" key="16">
    <source>
        <dbReference type="Proteomes" id="UP000094068"/>
    </source>
</evidence>
<feature type="transmembrane region" description="Helical" evidence="12">
    <location>
        <begin position="438"/>
        <end position="461"/>
    </location>
</feature>
<feature type="transmembrane region" description="Helical" evidence="12">
    <location>
        <begin position="258"/>
        <end position="284"/>
    </location>
</feature>
<feature type="transmembrane region" description="Helical" evidence="12">
    <location>
        <begin position="398"/>
        <end position="418"/>
    </location>
</feature>
<keyword evidence="5" id="KW-0808">Transferase</keyword>
<dbReference type="PROSITE" id="PS51098">
    <property type="entry name" value="PTS_EIIB_TYPE_1"/>
    <property type="match status" value="1"/>
</dbReference>
<dbReference type="GO" id="GO:0008982">
    <property type="term" value="F:protein-N(PI)-phosphohistidine-sugar phosphotransferase activity"/>
    <property type="evidence" value="ECO:0007669"/>
    <property type="project" value="InterPro"/>
</dbReference>
<dbReference type="PANTHER" id="PTHR30175">
    <property type="entry name" value="PHOSPHOTRANSFERASE SYSTEM TRANSPORT PROTEIN"/>
    <property type="match status" value="1"/>
</dbReference>
<evidence type="ECO:0000256" key="9">
    <source>
        <dbReference type="ARBA" id="ARBA00022989"/>
    </source>
</evidence>
<evidence type="ECO:0000256" key="10">
    <source>
        <dbReference type="ARBA" id="ARBA00023136"/>
    </source>
</evidence>
<dbReference type="SUPFAM" id="SSF55604">
    <property type="entry name" value="Glucose permease domain IIB"/>
    <property type="match status" value="1"/>
</dbReference>
<feature type="transmembrane region" description="Helical" evidence="12">
    <location>
        <begin position="154"/>
        <end position="175"/>
    </location>
</feature>
<dbReference type="GO" id="GO:0090589">
    <property type="term" value="F:protein-phosphocysteine-trehalose phosphotransferase system transporter activity"/>
    <property type="evidence" value="ECO:0007669"/>
    <property type="project" value="TreeGrafter"/>
</dbReference>
<keyword evidence="6" id="KW-0598">Phosphotransferase system</keyword>
<reference evidence="16" key="1">
    <citation type="submission" date="2016-09" db="EMBL/GenBank/DDBJ databases">
        <authorList>
            <person name="Gulvik C.A."/>
        </authorList>
    </citation>
    <scope>NUCLEOTIDE SEQUENCE [LARGE SCALE GENOMIC DNA]</scope>
    <source>
        <strain evidence="16">DSM 23328</strain>
    </source>
</reference>
<keyword evidence="9 12" id="KW-1133">Transmembrane helix</keyword>
<dbReference type="NCBIfam" id="NF008236">
    <property type="entry name" value="PRK11007.1"/>
    <property type="match status" value="1"/>
</dbReference>
<dbReference type="EMBL" id="MIJZ01000016">
    <property type="protein sequence ID" value="OEG09565.1"/>
    <property type="molecule type" value="Genomic_DNA"/>
</dbReference>
<dbReference type="GO" id="GO:0016301">
    <property type="term" value="F:kinase activity"/>
    <property type="evidence" value="ECO:0007669"/>
    <property type="project" value="UniProtKB-KW"/>
</dbReference>
<evidence type="ECO:0000256" key="5">
    <source>
        <dbReference type="ARBA" id="ARBA00022679"/>
    </source>
</evidence>
<organism evidence="15 16">
    <name type="scientific">Enterococcus ureasiticus</name>
    <dbReference type="NCBI Taxonomy" id="903984"/>
    <lineage>
        <taxon>Bacteria</taxon>
        <taxon>Bacillati</taxon>
        <taxon>Bacillota</taxon>
        <taxon>Bacilli</taxon>
        <taxon>Lactobacillales</taxon>
        <taxon>Enterococcaceae</taxon>
        <taxon>Enterococcus</taxon>
    </lineage>
</organism>
<dbReference type="InterPro" id="IPR018113">
    <property type="entry name" value="PTrfase_EIIB_Cys"/>
</dbReference>
<gene>
    <name evidence="15" type="ORF">BCR21_14555</name>
</gene>
<dbReference type="GO" id="GO:0005886">
    <property type="term" value="C:plasma membrane"/>
    <property type="evidence" value="ECO:0007669"/>
    <property type="project" value="UniProtKB-SubCell"/>
</dbReference>
<dbReference type="PROSITE" id="PS51103">
    <property type="entry name" value="PTS_EIIC_TYPE_1"/>
    <property type="match status" value="1"/>
</dbReference>
<sequence>MSDMNEQVKIIIETIGGAKNVTAATHCVTRLRLILKDENEVDIEKLEEISIVKGSFSANGQFQIIIGPGTINKVYDEFIKQTNITESTSQEIKEQSAQKLNLFQRLIKTLGDIFIPILPAIVAAGLLMGLNNILSNPGIFYEKSFLEVHTGWAGMANMINMIANTAFTFLPALVGWSAVKKFGGNPVLGIVLGLTLINPKLMSGAQFARTPEEVQYWDLFGWKVAQIGYQGQVIPILVSSYVLATTEKFLTKKIPDMIQMIFVSPLTLLFTGFVTFTIIGPITMSLSNLITDGILGLFNISPTIAGAVFGALVSPLVVTGMHHLFLGVNLQMIGSLGFATLWPIQVMASLAQGAAALMMFFIITKKKEKGVALTAAISAWLGITEPAIFGINLRYKYPFIAAMIGAGIAGAITATAEVKATSIGISGLPAPLSIIPEYWVIYFIAMAIAIIIPMFVTFLLSKRYTEDTSKKIK</sequence>
<dbReference type="Pfam" id="PF00367">
    <property type="entry name" value="PTS_EIIB"/>
    <property type="match status" value="1"/>
</dbReference>
<dbReference type="GO" id="GO:0015771">
    <property type="term" value="P:trehalose transport"/>
    <property type="evidence" value="ECO:0007669"/>
    <property type="project" value="TreeGrafter"/>
</dbReference>
<dbReference type="STRING" id="903984.BCR21_14555"/>
<dbReference type="NCBIfam" id="TIGR00826">
    <property type="entry name" value="EIIB_glc"/>
    <property type="match status" value="1"/>
</dbReference>
<feature type="domain" description="PTS EIIB type-1" evidence="13">
    <location>
        <begin position="5"/>
        <end position="88"/>
    </location>
</feature>
<evidence type="ECO:0000256" key="3">
    <source>
        <dbReference type="ARBA" id="ARBA00022475"/>
    </source>
</evidence>
<evidence type="ECO:0000256" key="1">
    <source>
        <dbReference type="ARBA" id="ARBA00004651"/>
    </source>
</evidence>
<proteinExistence type="predicted"/>
<comment type="subcellular location">
    <subcellularLocation>
        <location evidence="1">Cell membrane</location>
        <topology evidence="1">Multi-pass membrane protein</topology>
    </subcellularLocation>
</comment>
<dbReference type="CDD" id="cd00212">
    <property type="entry name" value="PTS_IIB_glc"/>
    <property type="match status" value="1"/>
</dbReference>
<dbReference type="PROSITE" id="PS01035">
    <property type="entry name" value="PTS_EIIB_TYPE_1_CYS"/>
    <property type="match status" value="1"/>
</dbReference>